<accession>A0A7I8VQX2</accession>
<dbReference type="OrthoDB" id="10261039at2759"/>
<comment type="subcellular location">
    <subcellularLocation>
        <location evidence="7">Mitochondrion inner membrane</location>
        <topology evidence="7">Single-pass membrane protein</topology>
    </subcellularLocation>
</comment>
<proteinExistence type="inferred from homology"/>
<comment type="function">
    <text evidence="7">Component of the MICOS complex, a large protein complex of the mitochondrial inner membrane that plays crucial roles in the maintenance of crista junctions, inner membrane architecture, and formation of contact sites to the outer membrane.</text>
</comment>
<dbReference type="SMART" id="SM00238">
    <property type="entry name" value="BIR"/>
    <property type="match status" value="1"/>
</dbReference>
<keyword evidence="8" id="KW-0175">Coiled coil</keyword>
<name>A0A7I8VQX2_9ANNE</name>
<protein>
    <recommendedName>
        <fullName evidence="7">MICOS complex subunit MIC60</fullName>
    </recommendedName>
    <alternativeName>
        <fullName evidence="7">Mitofilin</fullName>
    </alternativeName>
</protein>
<keyword evidence="2 7" id="KW-0812">Transmembrane</keyword>
<evidence type="ECO:0000256" key="2">
    <source>
        <dbReference type="ARBA" id="ARBA00022692"/>
    </source>
</evidence>
<feature type="compositionally biased region" description="Basic and acidic residues" evidence="9">
    <location>
        <begin position="10"/>
        <end position="21"/>
    </location>
</feature>
<dbReference type="CDD" id="cd00022">
    <property type="entry name" value="BIR"/>
    <property type="match status" value="1"/>
</dbReference>
<keyword evidence="11" id="KW-1185">Reference proteome</keyword>
<keyword evidence="6" id="KW-0472">Membrane</keyword>
<comment type="subunit">
    <text evidence="7">Component of the mitochondrial contact site and cristae organizing system (MICOS) complex.</text>
</comment>
<evidence type="ECO:0000256" key="4">
    <source>
        <dbReference type="ARBA" id="ARBA00022989"/>
    </source>
</evidence>
<dbReference type="InterPro" id="IPR001370">
    <property type="entry name" value="BIR_rpt"/>
</dbReference>
<reference evidence="10 11" key="1">
    <citation type="submission" date="2020-08" db="EMBL/GenBank/DDBJ databases">
        <authorList>
            <person name="Hejnol A."/>
        </authorList>
    </citation>
    <scope>NUCLEOTIDE SEQUENCE [LARGE SCALE GENOMIC DNA]</scope>
</reference>
<dbReference type="InterPro" id="IPR019133">
    <property type="entry name" value="MIC60"/>
</dbReference>
<gene>
    <name evidence="10" type="ORF">DGYR_LOCUS6565</name>
</gene>
<sequence>MPKLPWQNSKNKEDLPPEKGLAKVIRPDMSQIKEETPKLSNKIESSKTSAKTSEVPPSSSIKIKDEPKKVEKRIEKKIEPKQEQTPAEVNNKVEIVNQTKDTELDEAVENAALTSVIKLSLSDARKTLEETVLVHKKAVAAIKDHNTKLRKAMELDSSNILEKDSEWKSVTEAYNIKKKRVEEAEALLSETKAVIEKIELQIDDGKSSKLTKKNKVLSEAVGEVSKFKYELGSIREELKKTVTDDNILKEYHDLVTASKKQFRDEVEAVTPGLRISRKLWEKMSMDEMHLLLAHSYRRVEQLQEQLAQQQVTEVLRIEEALDKQKISNNDITKKSVERERELLLKEKEREKENWVIDARVQFENELREQLNRQASIHGDHMAEILKLQGFFLVQTPLILRCHSCGIELRNPAEIKSFSELIHLDECKYSNDSKPKHIPIPELEECSTDNSNDSIDMTLYGNRLKTYSNWPIHDIIEPVELAKCGFFYLGEADKVQCYMCKGIIHQWNLGDTATEEHKKHFPNCPKKELESEYTEVLKERLQKARDDFDLTVAASIGRLRGIEEAVESRSNVEEAARQAQKLWIACQSLVTAVDQPDAESRSLKPDVEAIRSASQSHPFVQRVLASLTGEPVRNENEIRSRFNKVKKICKRVAMLDETGGTLWEYFVSFVQSLFVISASKPMDLDQPIDISVISTFVILDNAKHYMEIGDMETALKFMNQLRGEARNVASDWIKDTRKLLEARQAARVLLAFASAEGVAAKV</sequence>
<dbReference type="PANTHER" id="PTHR15415:SF7">
    <property type="entry name" value="MICOS COMPLEX SUBUNIT MIC60"/>
    <property type="match status" value="1"/>
</dbReference>
<evidence type="ECO:0000313" key="10">
    <source>
        <dbReference type="EMBL" id="CAD5118138.1"/>
    </source>
</evidence>
<dbReference type="Gene3D" id="1.10.1170.10">
    <property type="entry name" value="Inhibitor Of Apoptosis Protein (2mihbC-IAP-1), Chain A"/>
    <property type="match status" value="1"/>
</dbReference>
<evidence type="ECO:0000256" key="8">
    <source>
        <dbReference type="SAM" id="Coils"/>
    </source>
</evidence>
<evidence type="ECO:0000256" key="3">
    <source>
        <dbReference type="ARBA" id="ARBA00022792"/>
    </source>
</evidence>
<evidence type="ECO:0000313" key="11">
    <source>
        <dbReference type="Proteomes" id="UP000549394"/>
    </source>
</evidence>
<keyword evidence="4" id="KW-1133">Transmembrane helix</keyword>
<comment type="similarity">
    <text evidence="1 7">Belongs to the MICOS complex subunit Mic60 family.</text>
</comment>
<evidence type="ECO:0000256" key="6">
    <source>
        <dbReference type="ARBA" id="ARBA00023136"/>
    </source>
</evidence>
<dbReference type="GO" id="GO:0061617">
    <property type="term" value="C:MICOS complex"/>
    <property type="evidence" value="ECO:0007669"/>
    <property type="project" value="TreeGrafter"/>
</dbReference>
<evidence type="ECO:0000256" key="1">
    <source>
        <dbReference type="ARBA" id="ARBA00010877"/>
    </source>
</evidence>
<evidence type="ECO:0000256" key="5">
    <source>
        <dbReference type="ARBA" id="ARBA00023128"/>
    </source>
</evidence>
<evidence type="ECO:0000256" key="7">
    <source>
        <dbReference type="RuleBase" id="RU363000"/>
    </source>
</evidence>
<keyword evidence="5 7" id="KW-0496">Mitochondrion</keyword>
<dbReference type="GO" id="GO:0042407">
    <property type="term" value="P:cristae formation"/>
    <property type="evidence" value="ECO:0007669"/>
    <property type="project" value="TreeGrafter"/>
</dbReference>
<keyword evidence="3 7" id="KW-0999">Mitochondrion inner membrane</keyword>
<dbReference type="Proteomes" id="UP000549394">
    <property type="component" value="Unassembled WGS sequence"/>
</dbReference>
<evidence type="ECO:0000256" key="9">
    <source>
        <dbReference type="SAM" id="MobiDB-lite"/>
    </source>
</evidence>
<dbReference type="SUPFAM" id="SSF57924">
    <property type="entry name" value="Inhibitor of apoptosis (IAP) repeat"/>
    <property type="match status" value="1"/>
</dbReference>
<dbReference type="EMBL" id="CAJFCJ010000008">
    <property type="protein sequence ID" value="CAD5118138.1"/>
    <property type="molecule type" value="Genomic_DNA"/>
</dbReference>
<dbReference type="PANTHER" id="PTHR15415">
    <property type="entry name" value="MITOFILIN"/>
    <property type="match status" value="1"/>
</dbReference>
<comment type="caution">
    <text evidence="10">The sequence shown here is derived from an EMBL/GenBank/DDBJ whole genome shotgun (WGS) entry which is preliminary data.</text>
</comment>
<feature type="region of interest" description="Disordered" evidence="9">
    <location>
        <begin position="1"/>
        <end position="70"/>
    </location>
</feature>
<dbReference type="PROSITE" id="PS50143">
    <property type="entry name" value="BIR_REPEAT_2"/>
    <property type="match status" value="1"/>
</dbReference>
<dbReference type="Pfam" id="PF09731">
    <property type="entry name" value="Mitofilin"/>
    <property type="match status" value="2"/>
</dbReference>
<organism evidence="10 11">
    <name type="scientific">Dimorphilus gyrociliatus</name>
    <dbReference type="NCBI Taxonomy" id="2664684"/>
    <lineage>
        <taxon>Eukaryota</taxon>
        <taxon>Metazoa</taxon>
        <taxon>Spiralia</taxon>
        <taxon>Lophotrochozoa</taxon>
        <taxon>Annelida</taxon>
        <taxon>Polychaeta</taxon>
        <taxon>Polychaeta incertae sedis</taxon>
        <taxon>Dinophilidae</taxon>
        <taxon>Dimorphilus</taxon>
    </lineage>
</organism>
<feature type="compositionally biased region" description="Polar residues" evidence="9">
    <location>
        <begin position="38"/>
        <end position="61"/>
    </location>
</feature>
<feature type="coiled-coil region" evidence="8">
    <location>
        <begin position="292"/>
        <end position="353"/>
    </location>
</feature>
<dbReference type="AlphaFoldDB" id="A0A7I8VQX2"/>